<accession>A0A1Y1YN63</accession>
<protein>
    <submittedName>
        <fullName evidence="2">Uncharacterized protein</fullName>
    </submittedName>
</protein>
<evidence type="ECO:0000313" key="3">
    <source>
        <dbReference type="Proteomes" id="UP000193144"/>
    </source>
</evidence>
<keyword evidence="1" id="KW-0732">Signal</keyword>
<organism evidence="2 3">
    <name type="scientific">Clohesyomyces aquaticus</name>
    <dbReference type="NCBI Taxonomy" id="1231657"/>
    <lineage>
        <taxon>Eukaryota</taxon>
        <taxon>Fungi</taxon>
        <taxon>Dikarya</taxon>
        <taxon>Ascomycota</taxon>
        <taxon>Pezizomycotina</taxon>
        <taxon>Dothideomycetes</taxon>
        <taxon>Pleosporomycetidae</taxon>
        <taxon>Pleosporales</taxon>
        <taxon>Lindgomycetaceae</taxon>
        <taxon>Clohesyomyces</taxon>
    </lineage>
</organism>
<comment type="caution">
    <text evidence="2">The sequence shown here is derived from an EMBL/GenBank/DDBJ whole genome shotgun (WGS) entry which is preliminary data.</text>
</comment>
<evidence type="ECO:0000313" key="2">
    <source>
        <dbReference type="EMBL" id="ORX99418.1"/>
    </source>
</evidence>
<proteinExistence type="predicted"/>
<dbReference type="AlphaFoldDB" id="A0A1Y1YN63"/>
<name>A0A1Y1YN63_9PLEO</name>
<dbReference type="Proteomes" id="UP000193144">
    <property type="component" value="Unassembled WGS sequence"/>
</dbReference>
<reference evidence="2 3" key="1">
    <citation type="submission" date="2016-07" db="EMBL/GenBank/DDBJ databases">
        <title>Pervasive Adenine N6-methylation of Active Genes in Fungi.</title>
        <authorList>
            <consortium name="DOE Joint Genome Institute"/>
            <person name="Mondo S.J."/>
            <person name="Dannebaum R.O."/>
            <person name="Kuo R.C."/>
            <person name="Labutti K."/>
            <person name="Haridas S."/>
            <person name="Kuo A."/>
            <person name="Salamov A."/>
            <person name="Ahrendt S.R."/>
            <person name="Lipzen A."/>
            <person name="Sullivan W."/>
            <person name="Andreopoulos W.B."/>
            <person name="Clum A."/>
            <person name="Lindquist E."/>
            <person name="Daum C."/>
            <person name="Ramamoorthy G.K."/>
            <person name="Gryganskyi A."/>
            <person name="Culley D."/>
            <person name="Magnuson J.K."/>
            <person name="James T.Y."/>
            <person name="O'Malley M.A."/>
            <person name="Stajich J.E."/>
            <person name="Spatafora J.W."/>
            <person name="Visel A."/>
            <person name="Grigoriev I.V."/>
        </authorList>
    </citation>
    <scope>NUCLEOTIDE SEQUENCE [LARGE SCALE GENOMIC DNA]</scope>
    <source>
        <strain evidence="2 3">CBS 115471</strain>
    </source>
</reference>
<gene>
    <name evidence="2" type="ORF">BCR34DRAFT_606634</name>
</gene>
<feature type="chain" id="PRO_5012327446" evidence="1">
    <location>
        <begin position="19"/>
        <end position="80"/>
    </location>
</feature>
<keyword evidence="3" id="KW-1185">Reference proteome</keyword>
<evidence type="ECO:0000256" key="1">
    <source>
        <dbReference type="SAM" id="SignalP"/>
    </source>
</evidence>
<feature type="signal peptide" evidence="1">
    <location>
        <begin position="1"/>
        <end position="18"/>
    </location>
</feature>
<sequence>MRFTLAIFVAVFSTLALAAPIKQLDRKEACTANLEFSEPCTGFEEAAVAAPVKQLERKEACTANLEFSEPCTGFEETTTT</sequence>
<dbReference type="EMBL" id="MCFA01000198">
    <property type="protein sequence ID" value="ORX99418.1"/>
    <property type="molecule type" value="Genomic_DNA"/>
</dbReference>